<feature type="region of interest" description="Disordered" evidence="1">
    <location>
        <begin position="1"/>
        <end position="36"/>
    </location>
</feature>
<feature type="region of interest" description="Disordered" evidence="1">
    <location>
        <begin position="72"/>
        <end position="181"/>
    </location>
</feature>
<dbReference type="AlphaFoldDB" id="A0A7F8KDT4"/>
<evidence type="ECO:0000313" key="2">
    <source>
        <dbReference type="Proteomes" id="UP000248483"/>
    </source>
</evidence>
<dbReference type="KEGG" id="dle:111173528"/>
<dbReference type="GeneID" id="111173528"/>
<accession>A0A7F8KDT4</accession>
<protein>
    <submittedName>
        <fullName evidence="3">Uncharacterized protein LOC111173528</fullName>
    </submittedName>
</protein>
<keyword evidence="2" id="KW-1185">Reference proteome</keyword>
<proteinExistence type="predicted"/>
<dbReference type="Proteomes" id="UP000248483">
    <property type="component" value="Unplaced"/>
</dbReference>
<organism evidence="2 3">
    <name type="scientific">Delphinapterus leucas</name>
    <name type="common">Beluga whale</name>
    <dbReference type="NCBI Taxonomy" id="9749"/>
    <lineage>
        <taxon>Eukaryota</taxon>
        <taxon>Metazoa</taxon>
        <taxon>Chordata</taxon>
        <taxon>Craniata</taxon>
        <taxon>Vertebrata</taxon>
        <taxon>Euteleostomi</taxon>
        <taxon>Mammalia</taxon>
        <taxon>Eutheria</taxon>
        <taxon>Laurasiatheria</taxon>
        <taxon>Artiodactyla</taxon>
        <taxon>Whippomorpha</taxon>
        <taxon>Cetacea</taxon>
        <taxon>Odontoceti</taxon>
        <taxon>Monodontidae</taxon>
        <taxon>Delphinapterus</taxon>
    </lineage>
</organism>
<feature type="compositionally biased region" description="Low complexity" evidence="1">
    <location>
        <begin position="144"/>
        <end position="155"/>
    </location>
</feature>
<sequence>MTRWDLQALLPYTEERSKHQRQGKRSTANSPPKGRWFPNPYLVSTAPSVPPGTCLHVLCSSPLPAARAVVAEPGPQRQNPQRSFAAANVRKRSSAEHPPPPCPRPHPAARPLAAATLATPGAPESRRRGCPAGSPGATGGGRGTAATSPRPAGGRSPPPARPSAPRRSRARAGAPLTPPRRAGARAGCVGYIGLGSASGAPRAVALGGCLSPPNSRGLSRLSLLSLPSPPPSLLLSCPSALFSGLITFRIKAKPSPGSSNFMSKDLSYRKSSGDIYSIDGVYVYVYLRSVYLEHIYTFAAA</sequence>
<gene>
    <name evidence="3" type="primary">LOC111173528</name>
</gene>
<feature type="compositionally biased region" description="Pro residues" evidence="1">
    <location>
        <begin position="97"/>
        <end position="108"/>
    </location>
</feature>
<dbReference type="RefSeq" id="XP_030618383.1">
    <property type="nucleotide sequence ID" value="XM_030762523.1"/>
</dbReference>
<evidence type="ECO:0000256" key="1">
    <source>
        <dbReference type="SAM" id="MobiDB-lite"/>
    </source>
</evidence>
<name>A0A7F8KDT4_DELLE</name>
<evidence type="ECO:0000313" key="3">
    <source>
        <dbReference type="RefSeq" id="XP_030618383.1"/>
    </source>
</evidence>
<dbReference type="InParanoid" id="A0A7F8KDT4"/>
<feature type="compositionally biased region" description="Low complexity" evidence="1">
    <location>
        <begin position="109"/>
        <end position="123"/>
    </location>
</feature>
<reference evidence="3" key="1">
    <citation type="submission" date="2025-08" db="UniProtKB">
        <authorList>
            <consortium name="RefSeq"/>
        </authorList>
    </citation>
    <scope>IDENTIFICATION</scope>
    <source>
        <tissue evidence="3">Blood</tissue>
    </source>
</reference>